<evidence type="ECO:0000256" key="3">
    <source>
        <dbReference type="ARBA" id="ARBA00023002"/>
    </source>
</evidence>
<comment type="similarity">
    <text evidence="1">Belongs to the short-chain dehydrogenases/reductases (SDR) family.</text>
</comment>
<keyword evidence="3" id="KW-0560">Oxidoreductase</keyword>
<feature type="domain" description="Ketoreductase" evidence="4">
    <location>
        <begin position="14"/>
        <end position="202"/>
    </location>
</feature>
<dbReference type="FunFam" id="3.40.50.720:FF:000374">
    <property type="entry name" value="3-oxoacyl-(Acyl-carrier-protein) reductase"/>
    <property type="match status" value="1"/>
</dbReference>
<dbReference type="Pfam" id="PF13561">
    <property type="entry name" value="adh_short_C2"/>
    <property type="match status" value="1"/>
</dbReference>
<dbReference type="PRINTS" id="PR00081">
    <property type="entry name" value="GDHRDH"/>
</dbReference>
<dbReference type="SMART" id="SM00822">
    <property type="entry name" value="PKS_KR"/>
    <property type="match status" value="1"/>
</dbReference>
<evidence type="ECO:0000256" key="1">
    <source>
        <dbReference type="ARBA" id="ARBA00006484"/>
    </source>
</evidence>
<evidence type="ECO:0000313" key="5">
    <source>
        <dbReference type="EMBL" id="OSS46320.1"/>
    </source>
</evidence>
<dbReference type="PANTHER" id="PTHR48107:SF7">
    <property type="entry name" value="RE15974P"/>
    <property type="match status" value="1"/>
</dbReference>
<dbReference type="InParanoid" id="A0A1Y2LRB8"/>
<proteinExistence type="inferred from homology"/>
<dbReference type="Proteomes" id="UP000193240">
    <property type="component" value="Unassembled WGS sequence"/>
</dbReference>
<accession>A0A1Y2LRB8</accession>
<dbReference type="PROSITE" id="PS00061">
    <property type="entry name" value="ADH_SHORT"/>
    <property type="match status" value="1"/>
</dbReference>
<dbReference type="STRING" id="105696.A0A1Y2LRB8"/>
<dbReference type="InterPro" id="IPR020904">
    <property type="entry name" value="Sc_DH/Rdtase_CS"/>
</dbReference>
<gene>
    <name evidence="5" type="ORF">B5807_08612</name>
</gene>
<dbReference type="PRINTS" id="PR00080">
    <property type="entry name" value="SDRFAMILY"/>
</dbReference>
<dbReference type="Gene3D" id="3.40.50.720">
    <property type="entry name" value="NAD(P)-binding Rossmann-like Domain"/>
    <property type="match status" value="1"/>
</dbReference>
<keyword evidence="6" id="KW-1185">Reference proteome</keyword>
<dbReference type="GO" id="GO:0016614">
    <property type="term" value="F:oxidoreductase activity, acting on CH-OH group of donors"/>
    <property type="evidence" value="ECO:0007669"/>
    <property type="project" value="UniProtKB-ARBA"/>
</dbReference>
<protein>
    <recommendedName>
        <fullName evidence="4">Ketoreductase domain-containing protein</fullName>
    </recommendedName>
</protein>
<evidence type="ECO:0000259" key="4">
    <source>
        <dbReference type="SMART" id="SM00822"/>
    </source>
</evidence>
<sequence>MSTNSIAGLPLQGKVAIVTGASRGIGAALAIELARRGAYVAIVYTSPKSEEKSKKIASDISSLNNGSKAHIIQADLRQIETPVKIVASTRKAFGDKVDILINNAGVLWANPIEETTVEDYAGIFDVNVRAPLLLTKAVVPHLRKPGRIINMSSVGARIGPPKLSLYAASKAAIEGMTKSLAHELGDAGHTVNAVAPGPVESDMLADVSKELVDRQMKATAVEHRLGTVDDIARIVCFLASEDSKWVSGQAISASGGFLMV</sequence>
<evidence type="ECO:0000313" key="6">
    <source>
        <dbReference type="Proteomes" id="UP000193240"/>
    </source>
</evidence>
<dbReference type="PANTHER" id="PTHR48107">
    <property type="entry name" value="NADPH-DEPENDENT ALDEHYDE REDUCTASE-LIKE PROTEIN, CHLOROPLASTIC-RELATED"/>
    <property type="match status" value="1"/>
</dbReference>
<dbReference type="OMA" id="MTYRASK"/>
<name>A0A1Y2LRB8_EPING</name>
<reference evidence="5 6" key="1">
    <citation type="journal article" date="2017" name="Genome Announc.">
        <title>Genome sequence of the saprophytic ascomycete Epicoccum nigrum ICMP 19927 strain isolated from New Zealand.</title>
        <authorList>
            <person name="Fokin M."/>
            <person name="Fleetwood D."/>
            <person name="Weir B.S."/>
            <person name="Villas-Boas S.G."/>
        </authorList>
    </citation>
    <scope>NUCLEOTIDE SEQUENCE [LARGE SCALE GENOMIC DNA]</scope>
    <source>
        <strain evidence="5 6">ICMP 19927</strain>
    </source>
</reference>
<dbReference type="SUPFAM" id="SSF51735">
    <property type="entry name" value="NAD(P)-binding Rossmann-fold domains"/>
    <property type="match status" value="1"/>
</dbReference>
<dbReference type="AlphaFoldDB" id="A0A1Y2LRB8"/>
<dbReference type="EMBL" id="KZ107851">
    <property type="protein sequence ID" value="OSS46320.1"/>
    <property type="molecule type" value="Genomic_DNA"/>
</dbReference>
<dbReference type="InterPro" id="IPR002347">
    <property type="entry name" value="SDR_fam"/>
</dbReference>
<dbReference type="InterPro" id="IPR036291">
    <property type="entry name" value="NAD(P)-bd_dom_sf"/>
</dbReference>
<evidence type="ECO:0000256" key="2">
    <source>
        <dbReference type="ARBA" id="ARBA00022857"/>
    </source>
</evidence>
<organism evidence="5 6">
    <name type="scientific">Epicoccum nigrum</name>
    <name type="common">Soil fungus</name>
    <name type="synonym">Epicoccum purpurascens</name>
    <dbReference type="NCBI Taxonomy" id="105696"/>
    <lineage>
        <taxon>Eukaryota</taxon>
        <taxon>Fungi</taxon>
        <taxon>Dikarya</taxon>
        <taxon>Ascomycota</taxon>
        <taxon>Pezizomycotina</taxon>
        <taxon>Dothideomycetes</taxon>
        <taxon>Pleosporomycetidae</taxon>
        <taxon>Pleosporales</taxon>
        <taxon>Pleosporineae</taxon>
        <taxon>Didymellaceae</taxon>
        <taxon>Epicoccum</taxon>
    </lineage>
</organism>
<keyword evidence="2" id="KW-0521">NADP</keyword>
<dbReference type="InterPro" id="IPR057326">
    <property type="entry name" value="KR_dom"/>
</dbReference>